<dbReference type="Gene3D" id="3.40.190.10">
    <property type="entry name" value="Periplasmic binding protein-like II"/>
    <property type="match status" value="1"/>
</dbReference>
<dbReference type="CDD" id="cd07012">
    <property type="entry name" value="PBP2_Bug_TTT"/>
    <property type="match status" value="1"/>
</dbReference>
<feature type="chain" id="PRO_5016844681" description="Tripartite tricarboxylate transporter substrate binding protein" evidence="2">
    <location>
        <begin position="26"/>
        <end position="328"/>
    </location>
</feature>
<dbReference type="Proteomes" id="UP000255165">
    <property type="component" value="Unassembled WGS sequence"/>
</dbReference>
<comment type="caution">
    <text evidence="3">The sequence shown here is derived from an EMBL/GenBank/DDBJ whole genome shotgun (WGS) entry which is preliminary data.</text>
</comment>
<dbReference type="EMBL" id="QKWJ01000004">
    <property type="protein sequence ID" value="RDK11265.1"/>
    <property type="molecule type" value="Genomic_DNA"/>
</dbReference>
<evidence type="ECO:0000256" key="2">
    <source>
        <dbReference type="SAM" id="SignalP"/>
    </source>
</evidence>
<dbReference type="PANTHER" id="PTHR42928">
    <property type="entry name" value="TRICARBOXYLATE-BINDING PROTEIN"/>
    <property type="match status" value="1"/>
</dbReference>
<evidence type="ECO:0000313" key="3">
    <source>
        <dbReference type="EMBL" id="RDK11265.1"/>
    </source>
</evidence>
<accession>A0A370P0G4</accession>
<gene>
    <name evidence="3" type="ORF">DN412_05420</name>
</gene>
<proteinExistence type="inferred from homology"/>
<dbReference type="InterPro" id="IPR005064">
    <property type="entry name" value="BUG"/>
</dbReference>
<comment type="similarity">
    <text evidence="1">Belongs to the UPF0065 (bug) family.</text>
</comment>
<dbReference type="Pfam" id="PF03401">
    <property type="entry name" value="TctC"/>
    <property type="match status" value="1"/>
</dbReference>
<organism evidence="3 4">
    <name type="scientific">Cupriavidus lacunae</name>
    <dbReference type="NCBI Taxonomy" id="2666307"/>
    <lineage>
        <taxon>Bacteria</taxon>
        <taxon>Pseudomonadati</taxon>
        <taxon>Pseudomonadota</taxon>
        <taxon>Betaproteobacteria</taxon>
        <taxon>Burkholderiales</taxon>
        <taxon>Burkholderiaceae</taxon>
        <taxon>Cupriavidus</taxon>
    </lineage>
</organism>
<dbReference type="Gene3D" id="3.40.190.150">
    <property type="entry name" value="Bordetella uptake gene, domain 1"/>
    <property type="match status" value="1"/>
</dbReference>
<keyword evidence="2" id="KW-0732">Signal</keyword>
<name>A0A370P0G4_9BURK</name>
<reference evidence="4" key="1">
    <citation type="submission" date="2018-06" db="EMBL/GenBank/DDBJ databases">
        <authorList>
            <person name="Feng T."/>
            <person name="Jeon C.O."/>
        </authorList>
    </citation>
    <scope>NUCLEOTIDE SEQUENCE [LARGE SCALE GENOMIC DNA]</scope>
    <source>
        <strain evidence="4">S23</strain>
    </source>
</reference>
<feature type="signal peptide" evidence="2">
    <location>
        <begin position="1"/>
        <end position="25"/>
    </location>
</feature>
<dbReference type="SUPFAM" id="SSF53850">
    <property type="entry name" value="Periplasmic binding protein-like II"/>
    <property type="match status" value="1"/>
</dbReference>
<evidence type="ECO:0000256" key="1">
    <source>
        <dbReference type="ARBA" id="ARBA00006987"/>
    </source>
</evidence>
<keyword evidence="4" id="KW-1185">Reference proteome</keyword>
<evidence type="ECO:0008006" key="5">
    <source>
        <dbReference type="Google" id="ProtNLM"/>
    </source>
</evidence>
<evidence type="ECO:0000313" key="4">
    <source>
        <dbReference type="Proteomes" id="UP000255165"/>
    </source>
</evidence>
<dbReference type="PANTHER" id="PTHR42928:SF5">
    <property type="entry name" value="BLR1237 PROTEIN"/>
    <property type="match status" value="1"/>
</dbReference>
<dbReference type="AlphaFoldDB" id="A0A370P0G4"/>
<protein>
    <recommendedName>
        <fullName evidence="5">Tripartite tricarboxylate transporter substrate binding protein</fullName>
    </recommendedName>
</protein>
<sequence length="328" mass="34989">MVNYRALRLTATCFALALSSLITQAADTNPSPLVIKVGYAAGGAADTAVRRAGVPLKRITGRTIVPENLGGASGLLAAQSTLSATADGNTVACLTGDDLMGLSTLKKNGNVGVDQFKLVYPLRISDMALVSTMKEAPKGVDELIALSKKRKTNPLSFGNWGPGSLSHIAALDLRAQTKTDGIDVPYKGGALVLQDILAGNIDLAFLPLNGQIIDLVKAGKLHVVFVASDQRSVHLPNSPAAGESKLLKDFRYKIWPAIFVSRKTPPEVQKKLHDVFAAAVNDRDYQVWATSTGATPMSPMSMEDTEKFFQAEQARVIRAQQLIKASSY</sequence>
<dbReference type="InterPro" id="IPR042100">
    <property type="entry name" value="Bug_dom1"/>
</dbReference>